<sequence length="106" mass="12248">MKYLVIAEKPSVARSISKVIGAYKHEDGYLEGGDCVVSWCLGHLAEYAAPEYYDERYKSWRFDDLPILPEEWKLLVSEDKKAHFNILRKLLRSKDFDYVVNACDAG</sequence>
<feature type="domain" description="Toprim" evidence="1">
    <location>
        <begin position="4"/>
        <end position="105"/>
    </location>
</feature>
<keyword evidence="3" id="KW-1185">Reference proteome</keyword>
<dbReference type="SUPFAM" id="SSF56712">
    <property type="entry name" value="Prokaryotic type I DNA topoisomerase"/>
    <property type="match status" value="1"/>
</dbReference>
<dbReference type="CDD" id="cd03362">
    <property type="entry name" value="TOPRIM_TopoIA_TopoIII"/>
    <property type="match status" value="1"/>
</dbReference>
<evidence type="ECO:0000259" key="1">
    <source>
        <dbReference type="Pfam" id="PF01751"/>
    </source>
</evidence>
<dbReference type="AlphaFoldDB" id="A0A2A6ZEE7"/>
<dbReference type="Proteomes" id="UP000220752">
    <property type="component" value="Unassembled WGS sequence"/>
</dbReference>
<dbReference type="InterPro" id="IPR023405">
    <property type="entry name" value="Topo_IA_core_domain"/>
</dbReference>
<comment type="caution">
    <text evidence="2">The sequence shown here is derived from an EMBL/GenBank/DDBJ whole genome shotgun (WGS) entry which is preliminary data.</text>
</comment>
<protein>
    <recommendedName>
        <fullName evidence="1">Toprim domain-containing protein</fullName>
    </recommendedName>
</protein>
<evidence type="ECO:0000313" key="2">
    <source>
        <dbReference type="EMBL" id="PDX59775.1"/>
    </source>
</evidence>
<proteinExistence type="predicted"/>
<evidence type="ECO:0000313" key="3">
    <source>
        <dbReference type="Proteomes" id="UP000220752"/>
    </source>
</evidence>
<dbReference type="Gene3D" id="3.40.50.140">
    <property type="match status" value="1"/>
</dbReference>
<name>A0A2A6ZEE7_9FIRM</name>
<dbReference type="InterPro" id="IPR034144">
    <property type="entry name" value="TOPRIM_TopoIII"/>
</dbReference>
<gene>
    <name evidence="2" type="ORF">CGS46_02400</name>
</gene>
<accession>A0A2A6ZEE7</accession>
<dbReference type="Pfam" id="PF01751">
    <property type="entry name" value="Toprim"/>
    <property type="match status" value="1"/>
</dbReference>
<reference evidence="2 3" key="1">
    <citation type="journal article" date="2017" name="Front. Microbiol.">
        <title>New Insights into the Diversity of the Genus Faecalibacterium.</title>
        <authorList>
            <person name="Benevides L."/>
            <person name="Burman S."/>
            <person name="Martin R."/>
            <person name="Robert V."/>
            <person name="Thomas M."/>
            <person name="Miquel S."/>
            <person name="Chain F."/>
            <person name="Sokol H."/>
            <person name="Bermudez-Humaran L.G."/>
            <person name="Morrison M."/>
            <person name="Langella P."/>
            <person name="Azevedo V.A."/>
            <person name="Chatel J.M."/>
            <person name="Soares S."/>
        </authorList>
    </citation>
    <scope>NUCLEOTIDE SEQUENCE [LARGE SCALE GENOMIC DNA]</scope>
    <source>
        <strain evidence="3">CNCM I-4540</strain>
    </source>
</reference>
<dbReference type="InterPro" id="IPR006171">
    <property type="entry name" value="TOPRIM_dom"/>
</dbReference>
<organism evidence="2 3">
    <name type="scientific">Faecalibacterium langellae</name>
    <dbReference type="NCBI Taxonomy" id="3435293"/>
    <lineage>
        <taxon>Bacteria</taxon>
        <taxon>Bacillati</taxon>
        <taxon>Bacillota</taxon>
        <taxon>Clostridia</taxon>
        <taxon>Eubacteriales</taxon>
        <taxon>Oscillospiraceae</taxon>
        <taxon>Faecalibacterium</taxon>
    </lineage>
</organism>
<dbReference type="EMBL" id="NMTQ01000011">
    <property type="protein sequence ID" value="PDX59775.1"/>
    <property type="molecule type" value="Genomic_DNA"/>
</dbReference>